<protein>
    <submittedName>
        <fullName evidence="1">Uncharacterized protein</fullName>
    </submittedName>
</protein>
<sequence length="112" mass="12930">MKCVDAGPTCVAFLWRQTASWCRLNQVKFANRTLDCANWDHVVYAEETVNRRQYSLSLTSSPVIETIQNTPKLFKGVCVQFKKNNKTITENISNTCHTFCEKLFSRKNNYNA</sequence>
<dbReference type="EMBL" id="JAIWYP010000009">
    <property type="protein sequence ID" value="KAH3774861.1"/>
    <property type="molecule type" value="Genomic_DNA"/>
</dbReference>
<dbReference type="Proteomes" id="UP000828390">
    <property type="component" value="Unassembled WGS sequence"/>
</dbReference>
<keyword evidence="2" id="KW-1185">Reference proteome</keyword>
<gene>
    <name evidence="1" type="ORF">DPMN_176254</name>
</gene>
<organism evidence="1 2">
    <name type="scientific">Dreissena polymorpha</name>
    <name type="common">Zebra mussel</name>
    <name type="synonym">Mytilus polymorpha</name>
    <dbReference type="NCBI Taxonomy" id="45954"/>
    <lineage>
        <taxon>Eukaryota</taxon>
        <taxon>Metazoa</taxon>
        <taxon>Spiralia</taxon>
        <taxon>Lophotrochozoa</taxon>
        <taxon>Mollusca</taxon>
        <taxon>Bivalvia</taxon>
        <taxon>Autobranchia</taxon>
        <taxon>Heteroconchia</taxon>
        <taxon>Euheterodonta</taxon>
        <taxon>Imparidentia</taxon>
        <taxon>Neoheterodontei</taxon>
        <taxon>Myida</taxon>
        <taxon>Dreissenoidea</taxon>
        <taxon>Dreissenidae</taxon>
        <taxon>Dreissena</taxon>
    </lineage>
</organism>
<proteinExistence type="predicted"/>
<name>A0A9D4IGR5_DREPO</name>
<dbReference type="AlphaFoldDB" id="A0A9D4IGR5"/>
<reference evidence="1" key="1">
    <citation type="journal article" date="2019" name="bioRxiv">
        <title>The Genome of the Zebra Mussel, Dreissena polymorpha: A Resource for Invasive Species Research.</title>
        <authorList>
            <person name="McCartney M.A."/>
            <person name="Auch B."/>
            <person name="Kono T."/>
            <person name="Mallez S."/>
            <person name="Zhang Y."/>
            <person name="Obille A."/>
            <person name="Becker A."/>
            <person name="Abrahante J.E."/>
            <person name="Garbe J."/>
            <person name="Badalamenti J.P."/>
            <person name="Herman A."/>
            <person name="Mangelson H."/>
            <person name="Liachko I."/>
            <person name="Sullivan S."/>
            <person name="Sone E.D."/>
            <person name="Koren S."/>
            <person name="Silverstein K.A.T."/>
            <person name="Beckman K.B."/>
            <person name="Gohl D.M."/>
        </authorList>
    </citation>
    <scope>NUCLEOTIDE SEQUENCE</scope>
    <source>
        <strain evidence="1">Duluth1</strain>
        <tissue evidence="1">Whole animal</tissue>
    </source>
</reference>
<accession>A0A9D4IGR5</accession>
<reference evidence="1" key="2">
    <citation type="submission" date="2020-11" db="EMBL/GenBank/DDBJ databases">
        <authorList>
            <person name="McCartney M.A."/>
            <person name="Auch B."/>
            <person name="Kono T."/>
            <person name="Mallez S."/>
            <person name="Becker A."/>
            <person name="Gohl D.M."/>
            <person name="Silverstein K.A.T."/>
            <person name="Koren S."/>
            <person name="Bechman K.B."/>
            <person name="Herman A."/>
            <person name="Abrahante J.E."/>
            <person name="Garbe J."/>
        </authorList>
    </citation>
    <scope>NUCLEOTIDE SEQUENCE</scope>
    <source>
        <strain evidence="1">Duluth1</strain>
        <tissue evidence="1">Whole animal</tissue>
    </source>
</reference>
<evidence type="ECO:0000313" key="1">
    <source>
        <dbReference type="EMBL" id="KAH3774861.1"/>
    </source>
</evidence>
<evidence type="ECO:0000313" key="2">
    <source>
        <dbReference type="Proteomes" id="UP000828390"/>
    </source>
</evidence>
<comment type="caution">
    <text evidence="1">The sequence shown here is derived from an EMBL/GenBank/DDBJ whole genome shotgun (WGS) entry which is preliminary data.</text>
</comment>